<dbReference type="PANTHER" id="PTHR30121:SF6">
    <property type="entry name" value="SLR6007 PROTEIN"/>
    <property type="match status" value="1"/>
</dbReference>
<organism evidence="1 2">
    <name type="scientific">Candidatus Aeolococcus gillhamiae</name>
    <dbReference type="NCBI Taxonomy" id="3127015"/>
    <lineage>
        <taxon>Bacteria</taxon>
        <taxon>Bacillati</taxon>
        <taxon>Candidatus Dormiibacterota</taxon>
        <taxon>Candidatus Dormibacteria</taxon>
        <taxon>Candidatus Aeolococcales</taxon>
        <taxon>Candidatus Aeolococcaceae</taxon>
        <taxon>Candidatus Aeolococcus</taxon>
    </lineage>
</organism>
<dbReference type="SUPFAM" id="SSF52540">
    <property type="entry name" value="P-loop containing nucleoside triphosphate hydrolases"/>
    <property type="match status" value="1"/>
</dbReference>
<sequence length="427" mass="45612">MTILGRLARTPAHRATTAQLQSVYPAIARGDSVGRGVCIGRHVHGGFFTYDPWELYATGALTNPNMLILGQLGRGKSALQKCYVLRQLVFGRQALMLDPKGENRALCAAAGCTPIALRPDGDIRLNPLELGDADAGDAGSRLQERVRVLAALLGASLGRSLTSEDRLAIELAIDAASQWTRGQAPTLRAVVEAMLDPSEEAARAAWANVDQLAAGSRGVALELRRLVNGDLRGMFDGPTSDGIDLSAPVVSFDLSAVYGSSAQGILMACVDAWFRSVLVRRDNVKRIVVLDEAWALLRNLETARSLAASYKLARWSGVQYLAVLHRLTDIDAAGSAGSEQVSLAQGLLRDSGTVVVYGGQSAAEVAASRELLGLNDIEADLLPGLPKGRALWRLGDRSFLVDHLVGRDERAVIDSDAQMRLDSAVRT</sequence>
<dbReference type="Gene3D" id="1.10.8.730">
    <property type="match status" value="1"/>
</dbReference>
<evidence type="ECO:0000313" key="1">
    <source>
        <dbReference type="EMBL" id="MBJ7595064.1"/>
    </source>
</evidence>
<comment type="caution">
    <text evidence="1">The sequence shown here is derived from an EMBL/GenBank/DDBJ whole genome shotgun (WGS) entry which is preliminary data.</text>
</comment>
<dbReference type="RefSeq" id="WP_337311824.1">
    <property type="nucleotide sequence ID" value="NZ_JAEKNS010000098.1"/>
</dbReference>
<dbReference type="InterPro" id="IPR051162">
    <property type="entry name" value="T4SS_component"/>
</dbReference>
<dbReference type="Proteomes" id="UP000606991">
    <property type="component" value="Unassembled WGS sequence"/>
</dbReference>
<reference evidence="1 2" key="1">
    <citation type="submission" date="2020-10" db="EMBL/GenBank/DDBJ databases">
        <title>Ca. Dormibacterota MAGs.</title>
        <authorList>
            <person name="Montgomery K."/>
        </authorList>
    </citation>
    <scope>NUCLEOTIDE SEQUENCE [LARGE SCALE GENOMIC DNA]</scope>
    <source>
        <strain evidence="1">SC8812_S17_18</strain>
    </source>
</reference>
<dbReference type="PANTHER" id="PTHR30121">
    <property type="entry name" value="UNCHARACTERIZED PROTEIN YJGR-RELATED"/>
    <property type="match status" value="1"/>
</dbReference>
<dbReference type="AlphaFoldDB" id="A0A934JXF7"/>
<keyword evidence="1" id="KW-0067">ATP-binding</keyword>
<gene>
    <name evidence="1" type="ORF">JF886_09430</name>
</gene>
<protein>
    <submittedName>
        <fullName evidence="1">ATP-binding protein</fullName>
    </submittedName>
</protein>
<dbReference type="EMBL" id="JAEKNS010000098">
    <property type="protein sequence ID" value="MBJ7595064.1"/>
    <property type="molecule type" value="Genomic_DNA"/>
</dbReference>
<evidence type="ECO:0000313" key="2">
    <source>
        <dbReference type="Proteomes" id="UP000606991"/>
    </source>
</evidence>
<keyword evidence="1" id="KW-0547">Nucleotide-binding</keyword>
<dbReference type="Pfam" id="PF12846">
    <property type="entry name" value="AAA_10"/>
    <property type="match status" value="1"/>
</dbReference>
<proteinExistence type="predicted"/>
<accession>A0A934JXF7</accession>
<dbReference type="InterPro" id="IPR027417">
    <property type="entry name" value="P-loop_NTPase"/>
</dbReference>
<name>A0A934JXF7_9BACT</name>
<dbReference type="Gene3D" id="3.40.50.300">
    <property type="entry name" value="P-loop containing nucleotide triphosphate hydrolases"/>
    <property type="match status" value="1"/>
</dbReference>
<dbReference type="GO" id="GO:0005524">
    <property type="term" value="F:ATP binding"/>
    <property type="evidence" value="ECO:0007669"/>
    <property type="project" value="UniProtKB-KW"/>
</dbReference>